<evidence type="ECO:0000313" key="6">
    <source>
        <dbReference type="EMBL" id="PZP27648.1"/>
    </source>
</evidence>
<dbReference type="CDD" id="cd02966">
    <property type="entry name" value="TlpA_like_family"/>
    <property type="match status" value="1"/>
</dbReference>
<comment type="subcellular location">
    <subcellularLocation>
        <location evidence="1">Cell envelope</location>
    </subcellularLocation>
</comment>
<feature type="signal peptide" evidence="4">
    <location>
        <begin position="1"/>
        <end position="17"/>
    </location>
</feature>
<dbReference type="InterPro" id="IPR006311">
    <property type="entry name" value="TAT_signal"/>
</dbReference>
<dbReference type="NCBIfam" id="TIGR01409">
    <property type="entry name" value="TAT_signal_seq"/>
    <property type="match status" value="1"/>
</dbReference>
<dbReference type="InterPro" id="IPR013740">
    <property type="entry name" value="Redoxin"/>
</dbReference>
<dbReference type="SUPFAM" id="SSF52833">
    <property type="entry name" value="Thioredoxin-like"/>
    <property type="match status" value="1"/>
</dbReference>
<feature type="chain" id="PRO_5016076337" description="Thioredoxin domain-containing protein" evidence="4">
    <location>
        <begin position="18"/>
        <end position="173"/>
    </location>
</feature>
<dbReference type="GO" id="GO:0017004">
    <property type="term" value="P:cytochrome complex assembly"/>
    <property type="evidence" value="ECO:0007669"/>
    <property type="project" value="UniProtKB-KW"/>
</dbReference>
<evidence type="ECO:0000313" key="7">
    <source>
        <dbReference type="Proteomes" id="UP000249633"/>
    </source>
</evidence>
<dbReference type="EMBL" id="QFOD01000028">
    <property type="protein sequence ID" value="PZP27648.1"/>
    <property type="molecule type" value="Genomic_DNA"/>
</dbReference>
<dbReference type="Proteomes" id="UP000249633">
    <property type="component" value="Unassembled WGS sequence"/>
</dbReference>
<name>A0A2W5DAP0_9BURK</name>
<keyword evidence="2" id="KW-0201">Cytochrome c-type biogenesis</keyword>
<feature type="domain" description="Thioredoxin" evidence="5">
    <location>
        <begin position="32"/>
        <end position="173"/>
    </location>
</feature>
<sequence length="173" mass="18805">MTPMNRRLLLGAAAATAAALGAGLAWRRHQQPEVSPAAQDFWQRQFTAPDGQTVAVAPWRGGPLLVNFWATWCPPCVKELPEINQFYGEVRSRGWQVLGLAVDQAEPVKAFLQKTPLDFPVALAGADGLSLVRALGNEAGGLPFSLLFDEGGAISWRRLGSTRLEELRELARS</sequence>
<dbReference type="PROSITE" id="PS51318">
    <property type="entry name" value="TAT"/>
    <property type="match status" value="1"/>
</dbReference>
<dbReference type="PROSITE" id="PS51352">
    <property type="entry name" value="THIOREDOXIN_2"/>
    <property type="match status" value="1"/>
</dbReference>
<reference evidence="6 7" key="1">
    <citation type="submission" date="2017-08" db="EMBL/GenBank/DDBJ databases">
        <title>Infants hospitalized years apart are colonized by the same room-sourced microbial strains.</title>
        <authorList>
            <person name="Brooks B."/>
            <person name="Olm M.R."/>
            <person name="Firek B.A."/>
            <person name="Baker R."/>
            <person name="Thomas B.C."/>
            <person name="Morowitz M.J."/>
            <person name="Banfield J.F."/>
        </authorList>
    </citation>
    <scope>NUCLEOTIDE SEQUENCE [LARGE SCALE GENOMIC DNA]</scope>
    <source>
        <strain evidence="6">S2_012_000_R2_81</strain>
    </source>
</reference>
<evidence type="ECO:0000259" key="5">
    <source>
        <dbReference type="PROSITE" id="PS51352"/>
    </source>
</evidence>
<dbReference type="PANTHER" id="PTHR42852">
    <property type="entry name" value="THIOL:DISULFIDE INTERCHANGE PROTEIN DSBE"/>
    <property type="match status" value="1"/>
</dbReference>
<dbReference type="Pfam" id="PF08534">
    <property type="entry name" value="Redoxin"/>
    <property type="match status" value="1"/>
</dbReference>
<dbReference type="Gene3D" id="3.40.30.10">
    <property type="entry name" value="Glutaredoxin"/>
    <property type="match status" value="1"/>
</dbReference>
<dbReference type="PANTHER" id="PTHR42852:SF18">
    <property type="entry name" value="CHROMOSOME UNDETERMINED SCAFFOLD_47, WHOLE GENOME SHOTGUN SEQUENCE"/>
    <property type="match status" value="1"/>
</dbReference>
<dbReference type="GO" id="GO:0015036">
    <property type="term" value="F:disulfide oxidoreductase activity"/>
    <property type="evidence" value="ECO:0007669"/>
    <property type="project" value="UniProtKB-ARBA"/>
</dbReference>
<dbReference type="InterPro" id="IPR017937">
    <property type="entry name" value="Thioredoxin_CS"/>
</dbReference>
<keyword evidence="4" id="KW-0732">Signal</keyword>
<dbReference type="AlphaFoldDB" id="A0A2W5DAP0"/>
<comment type="caution">
    <text evidence="6">The sequence shown here is derived from an EMBL/GenBank/DDBJ whole genome shotgun (WGS) entry which is preliminary data.</text>
</comment>
<dbReference type="GO" id="GO:0030313">
    <property type="term" value="C:cell envelope"/>
    <property type="evidence" value="ECO:0007669"/>
    <property type="project" value="UniProtKB-SubCell"/>
</dbReference>
<dbReference type="InterPro" id="IPR019546">
    <property type="entry name" value="TAT_signal_bac_arc"/>
</dbReference>
<dbReference type="PROSITE" id="PS00194">
    <property type="entry name" value="THIOREDOXIN_1"/>
    <property type="match status" value="1"/>
</dbReference>
<organism evidence="6 7">
    <name type="scientific">Roseateles depolymerans</name>
    <dbReference type="NCBI Taxonomy" id="76731"/>
    <lineage>
        <taxon>Bacteria</taxon>
        <taxon>Pseudomonadati</taxon>
        <taxon>Pseudomonadota</taxon>
        <taxon>Betaproteobacteria</taxon>
        <taxon>Burkholderiales</taxon>
        <taxon>Sphaerotilaceae</taxon>
        <taxon>Roseateles</taxon>
    </lineage>
</organism>
<gene>
    <name evidence="6" type="ORF">DI603_21155</name>
</gene>
<keyword evidence="3" id="KW-0676">Redox-active center</keyword>
<dbReference type="InterPro" id="IPR013766">
    <property type="entry name" value="Thioredoxin_domain"/>
</dbReference>
<evidence type="ECO:0000256" key="2">
    <source>
        <dbReference type="ARBA" id="ARBA00022748"/>
    </source>
</evidence>
<protein>
    <recommendedName>
        <fullName evidence="5">Thioredoxin domain-containing protein</fullName>
    </recommendedName>
</protein>
<evidence type="ECO:0000256" key="3">
    <source>
        <dbReference type="ARBA" id="ARBA00023284"/>
    </source>
</evidence>
<accession>A0A2W5DAP0</accession>
<evidence type="ECO:0000256" key="1">
    <source>
        <dbReference type="ARBA" id="ARBA00004196"/>
    </source>
</evidence>
<evidence type="ECO:0000256" key="4">
    <source>
        <dbReference type="SAM" id="SignalP"/>
    </source>
</evidence>
<dbReference type="InterPro" id="IPR050553">
    <property type="entry name" value="Thioredoxin_ResA/DsbE_sf"/>
</dbReference>
<dbReference type="InterPro" id="IPR036249">
    <property type="entry name" value="Thioredoxin-like_sf"/>
</dbReference>
<proteinExistence type="predicted"/>